<dbReference type="InterPro" id="IPR039672">
    <property type="entry name" value="MFS_2"/>
</dbReference>
<organism evidence="3 4">
    <name type="scientific">Meganyctiphanes norvegica</name>
    <name type="common">Northern krill</name>
    <name type="synonym">Thysanopoda norvegica</name>
    <dbReference type="NCBI Taxonomy" id="48144"/>
    <lineage>
        <taxon>Eukaryota</taxon>
        <taxon>Metazoa</taxon>
        <taxon>Ecdysozoa</taxon>
        <taxon>Arthropoda</taxon>
        <taxon>Crustacea</taxon>
        <taxon>Multicrustacea</taxon>
        <taxon>Malacostraca</taxon>
        <taxon>Eumalacostraca</taxon>
        <taxon>Eucarida</taxon>
        <taxon>Euphausiacea</taxon>
        <taxon>Euphausiidae</taxon>
        <taxon>Meganyctiphanes</taxon>
    </lineage>
</organism>
<feature type="non-terminal residue" evidence="3">
    <location>
        <position position="99"/>
    </location>
</feature>
<keyword evidence="4" id="KW-1185">Reference proteome</keyword>
<accession>A0AAV2RZE0</accession>
<dbReference type="SUPFAM" id="SSF103473">
    <property type="entry name" value="MFS general substrate transporter"/>
    <property type="match status" value="1"/>
</dbReference>
<dbReference type="GO" id="GO:0015293">
    <property type="term" value="F:symporter activity"/>
    <property type="evidence" value="ECO:0007669"/>
    <property type="project" value="InterPro"/>
</dbReference>
<feature type="transmembrane region" description="Helical" evidence="2">
    <location>
        <begin position="74"/>
        <end position="96"/>
    </location>
</feature>
<dbReference type="GO" id="GO:0005886">
    <property type="term" value="C:plasma membrane"/>
    <property type="evidence" value="ECO:0007669"/>
    <property type="project" value="TreeGrafter"/>
</dbReference>
<keyword evidence="2" id="KW-1133">Transmembrane helix</keyword>
<dbReference type="EMBL" id="CAXKWB010037085">
    <property type="protein sequence ID" value="CAL4149338.1"/>
    <property type="molecule type" value="Genomic_DNA"/>
</dbReference>
<dbReference type="PANTHER" id="PTHR11328:SF28">
    <property type="entry name" value="MAJOR FACILITATOR SUPERFAMILY DOMAIN-CONTAINING PROTEIN 12"/>
    <property type="match status" value="1"/>
</dbReference>
<feature type="non-terminal residue" evidence="3">
    <location>
        <position position="1"/>
    </location>
</feature>
<comment type="similarity">
    <text evidence="1">Belongs to the major facilitator superfamily.</text>
</comment>
<comment type="caution">
    <text evidence="3">The sequence shown here is derived from an EMBL/GenBank/DDBJ whole genome shotgun (WGS) entry which is preliminary data.</text>
</comment>
<keyword evidence="2" id="KW-0812">Transmembrane</keyword>
<keyword evidence="2" id="KW-0472">Membrane</keyword>
<evidence type="ECO:0000256" key="2">
    <source>
        <dbReference type="SAM" id="Phobius"/>
    </source>
</evidence>
<sequence length="99" mass="10699">VLYIQYTLKLPMASAASVPFVMYAAGFVGTLPLPFINTKIGENATFTLGCLLGFSGCVWVGFDQSEEYKEWGIYIVASLLMIAGSTLIITSVSFIADMI</sequence>
<name>A0AAV2RZE0_MEGNR</name>
<dbReference type="AlphaFoldDB" id="A0AAV2RZE0"/>
<feature type="transmembrane region" description="Helical" evidence="2">
    <location>
        <begin position="45"/>
        <end position="62"/>
    </location>
</feature>
<gene>
    <name evidence="3" type="ORF">MNOR_LOCUS30413</name>
</gene>
<protein>
    <submittedName>
        <fullName evidence="3">Uncharacterized protein</fullName>
    </submittedName>
</protein>
<dbReference type="PANTHER" id="PTHR11328">
    <property type="entry name" value="MAJOR FACILITATOR SUPERFAMILY DOMAIN-CONTAINING PROTEIN"/>
    <property type="match status" value="1"/>
</dbReference>
<reference evidence="3 4" key="1">
    <citation type="submission" date="2024-05" db="EMBL/GenBank/DDBJ databases">
        <authorList>
            <person name="Wallberg A."/>
        </authorList>
    </citation>
    <scope>NUCLEOTIDE SEQUENCE [LARGE SCALE GENOMIC DNA]</scope>
</reference>
<proteinExistence type="inferred from homology"/>
<evidence type="ECO:0000256" key="1">
    <source>
        <dbReference type="ARBA" id="ARBA00008335"/>
    </source>
</evidence>
<evidence type="ECO:0000313" key="4">
    <source>
        <dbReference type="Proteomes" id="UP001497623"/>
    </source>
</evidence>
<evidence type="ECO:0000313" key="3">
    <source>
        <dbReference type="EMBL" id="CAL4149338.1"/>
    </source>
</evidence>
<dbReference type="Proteomes" id="UP001497623">
    <property type="component" value="Unassembled WGS sequence"/>
</dbReference>
<dbReference type="GO" id="GO:0008643">
    <property type="term" value="P:carbohydrate transport"/>
    <property type="evidence" value="ECO:0007669"/>
    <property type="project" value="InterPro"/>
</dbReference>
<dbReference type="InterPro" id="IPR036259">
    <property type="entry name" value="MFS_trans_sf"/>
</dbReference>
<feature type="transmembrane region" description="Helical" evidence="2">
    <location>
        <begin position="12"/>
        <end position="33"/>
    </location>
</feature>